<keyword evidence="5" id="KW-0633">Potassium transport</keyword>
<feature type="transmembrane region" description="Helical" evidence="11">
    <location>
        <begin position="309"/>
        <end position="329"/>
    </location>
</feature>
<evidence type="ECO:0000313" key="13">
    <source>
        <dbReference type="EMBL" id="MBP1467914.1"/>
    </source>
</evidence>
<keyword evidence="6 11" id="KW-0812">Transmembrane</keyword>
<keyword evidence="3" id="KW-0813">Transport</keyword>
<dbReference type="InterPro" id="IPR006153">
    <property type="entry name" value="Cation/H_exchanger_TM"/>
</dbReference>
<keyword evidence="14" id="KW-1185">Reference proteome</keyword>
<dbReference type="Gene3D" id="1.20.1530.20">
    <property type="match status" value="1"/>
</dbReference>
<evidence type="ECO:0000256" key="3">
    <source>
        <dbReference type="ARBA" id="ARBA00022448"/>
    </source>
</evidence>
<dbReference type="Pfam" id="PF00999">
    <property type="entry name" value="Na_H_Exchanger"/>
    <property type="match status" value="1"/>
</dbReference>
<proteinExistence type="inferred from homology"/>
<dbReference type="PANTHER" id="PTHR46157">
    <property type="entry name" value="K(+) EFFLUX ANTIPORTER 3, CHLOROPLASTIC"/>
    <property type="match status" value="1"/>
</dbReference>
<keyword evidence="8 11" id="KW-1133">Transmembrane helix</keyword>
<keyword evidence="9" id="KW-0406">Ion transport</keyword>
<dbReference type="Pfam" id="PF02254">
    <property type="entry name" value="TrkA_N"/>
    <property type="match status" value="1"/>
</dbReference>
<feature type="transmembrane region" description="Helical" evidence="11">
    <location>
        <begin position="374"/>
        <end position="392"/>
    </location>
</feature>
<feature type="domain" description="RCK N-terminal" evidence="12">
    <location>
        <begin position="417"/>
        <end position="541"/>
    </location>
</feature>
<gene>
    <name evidence="13" type="ORF">EYB53_019515</name>
</gene>
<feature type="transmembrane region" description="Helical" evidence="11">
    <location>
        <begin position="87"/>
        <end position="110"/>
    </location>
</feature>
<dbReference type="Proteomes" id="UP001193081">
    <property type="component" value="Unassembled WGS sequence"/>
</dbReference>
<keyword evidence="10 11" id="KW-0472">Membrane</keyword>
<dbReference type="SUPFAM" id="SSF51735">
    <property type="entry name" value="NAD(P)-binding Rossmann-fold domains"/>
    <property type="match status" value="1"/>
</dbReference>
<evidence type="ECO:0000256" key="4">
    <source>
        <dbReference type="ARBA" id="ARBA00022449"/>
    </source>
</evidence>
<feature type="transmembrane region" description="Helical" evidence="11">
    <location>
        <begin position="116"/>
        <end position="136"/>
    </location>
</feature>
<dbReference type="PANTHER" id="PTHR46157:SF4">
    <property type="entry name" value="K(+) EFFLUX ANTIPORTER 3, CHLOROPLASTIC"/>
    <property type="match status" value="1"/>
</dbReference>
<comment type="caution">
    <text evidence="13">The sequence shown here is derived from an EMBL/GenBank/DDBJ whole genome shotgun (WGS) entry which is preliminary data.</text>
</comment>
<keyword evidence="4" id="KW-0050">Antiport</keyword>
<sequence length="633" mass="67833">MNGSLLFQAFIYLAAAVIAVPIAKRLGLGSVLGYLLAGVVIGPFMLGFVGQEGEDVMHFAEFGVVMMLFVVGLELEPSLLWRLRQPILGLGGLQVLVTSLVFAGLGMAFGLAWQEAVAIGMTLSLSSTAIVLQSLAERGLLKTEGGQSAFAVLLFQDIAVIPMLALFPLLAAGGSAAAEHHDDGHASTTLIASLPPWAQTLAVIGAVAAIIVFGRFLVRPALSAIAQTRLRELFTAAALLLVIGIALLMSAVGLSPALGTFLAGVVLANSEYRHELESDIDPFKGLLLGLFFIAVGASIDFGLLFAQPLLIAGLVVAIIAIKFAILFGLARSFRLSLDQSALVAFSLPQVGEFAFVLFSFARQEGVLTAALTDPLVAAVALSMALTPLLLVINERFVQPRFGTRAAEARPADAIDEENAVLIVGFGSFGATVGRLLKANNIRTTVLDIDSDRVDLLRKLGLKVYYGDASRHDLLASAGADHAKILVIALDTPEKTMNLVHTAQKHFPHLTIYARAFDWNDAQDLVRAGVDHVYRESVDTALRMGAEVMQTMGFRAYQARRATQTFLHHDEQSMHELVAHRDDQAAYLTTARRRIADLEQLLLADLADADLDRDAGWDPDSLREEIRQQAGLSA</sequence>
<dbReference type="InterPro" id="IPR038770">
    <property type="entry name" value="Na+/solute_symporter_sf"/>
</dbReference>
<evidence type="ECO:0000256" key="10">
    <source>
        <dbReference type="ARBA" id="ARBA00023136"/>
    </source>
</evidence>
<dbReference type="PROSITE" id="PS51201">
    <property type="entry name" value="RCK_N"/>
    <property type="match status" value="1"/>
</dbReference>
<feature type="transmembrane region" description="Helical" evidence="11">
    <location>
        <begin position="284"/>
        <end position="303"/>
    </location>
</feature>
<evidence type="ECO:0000256" key="5">
    <source>
        <dbReference type="ARBA" id="ARBA00022538"/>
    </source>
</evidence>
<feature type="transmembrane region" description="Helical" evidence="11">
    <location>
        <begin position="197"/>
        <end position="218"/>
    </location>
</feature>
<feature type="transmembrane region" description="Helical" evidence="11">
    <location>
        <begin position="56"/>
        <end position="75"/>
    </location>
</feature>
<dbReference type="InterPro" id="IPR036291">
    <property type="entry name" value="NAD(P)-bd_dom_sf"/>
</dbReference>
<dbReference type="InterPro" id="IPR003148">
    <property type="entry name" value="RCK_N"/>
</dbReference>
<evidence type="ECO:0000256" key="6">
    <source>
        <dbReference type="ARBA" id="ARBA00022692"/>
    </source>
</evidence>
<evidence type="ECO:0000256" key="1">
    <source>
        <dbReference type="ARBA" id="ARBA00004141"/>
    </source>
</evidence>
<dbReference type="RefSeq" id="WP_135480128.1">
    <property type="nucleotide sequence ID" value="NZ_SIJK02000047.1"/>
</dbReference>
<evidence type="ECO:0000256" key="9">
    <source>
        <dbReference type="ARBA" id="ARBA00023065"/>
    </source>
</evidence>
<evidence type="ECO:0000313" key="14">
    <source>
        <dbReference type="Proteomes" id="UP001193081"/>
    </source>
</evidence>
<name>A0ABS4DEN5_9CHLR</name>
<keyword evidence="7" id="KW-0630">Potassium</keyword>
<evidence type="ECO:0000256" key="7">
    <source>
        <dbReference type="ARBA" id="ARBA00022958"/>
    </source>
</evidence>
<protein>
    <submittedName>
        <fullName evidence="13">Cation:proton antiporter</fullName>
    </submittedName>
</protein>
<feature type="transmembrane region" description="Helical" evidence="11">
    <location>
        <begin position="6"/>
        <end position="24"/>
    </location>
</feature>
<feature type="transmembrane region" description="Helical" evidence="11">
    <location>
        <begin position="254"/>
        <end position="272"/>
    </location>
</feature>
<evidence type="ECO:0000256" key="11">
    <source>
        <dbReference type="SAM" id="Phobius"/>
    </source>
</evidence>
<reference evidence="13 14" key="1">
    <citation type="submission" date="2021-03" db="EMBL/GenBank/DDBJ databases">
        <authorList>
            <person name="Grouzdev D.S."/>
        </authorList>
    </citation>
    <scope>NUCLEOTIDE SEQUENCE [LARGE SCALE GENOMIC DNA]</scope>
    <source>
        <strain evidence="13 14">M50-1</strain>
    </source>
</reference>
<dbReference type="EMBL" id="SIJK02000047">
    <property type="protein sequence ID" value="MBP1467914.1"/>
    <property type="molecule type" value="Genomic_DNA"/>
</dbReference>
<comment type="subcellular location">
    <subcellularLocation>
        <location evidence="1">Membrane</location>
        <topology evidence="1">Multi-pass membrane protein</topology>
    </subcellularLocation>
</comment>
<feature type="transmembrane region" description="Helical" evidence="11">
    <location>
        <begin position="31"/>
        <end position="50"/>
    </location>
</feature>
<comment type="similarity">
    <text evidence="2">Belongs to the monovalent cation:proton antiporter 2 (CPA2) transporter (TC 2.A.37) family.</text>
</comment>
<organism evidence="13 14">
    <name type="scientific">Candidatus Chloroploca mongolica</name>
    <dbReference type="NCBI Taxonomy" id="2528176"/>
    <lineage>
        <taxon>Bacteria</taxon>
        <taxon>Bacillati</taxon>
        <taxon>Chloroflexota</taxon>
        <taxon>Chloroflexia</taxon>
        <taxon>Chloroflexales</taxon>
        <taxon>Chloroflexineae</taxon>
        <taxon>Oscillochloridaceae</taxon>
        <taxon>Candidatus Chloroploca</taxon>
    </lineage>
</organism>
<feature type="transmembrane region" description="Helical" evidence="11">
    <location>
        <begin position="341"/>
        <end position="362"/>
    </location>
</feature>
<evidence type="ECO:0000256" key="8">
    <source>
        <dbReference type="ARBA" id="ARBA00022989"/>
    </source>
</evidence>
<dbReference type="Gene3D" id="3.40.50.720">
    <property type="entry name" value="NAD(P)-binding Rossmann-like Domain"/>
    <property type="match status" value="1"/>
</dbReference>
<evidence type="ECO:0000259" key="12">
    <source>
        <dbReference type="PROSITE" id="PS51201"/>
    </source>
</evidence>
<feature type="transmembrane region" description="Helical" evidence="11">
    <location>
        <begin position="148"/>
        <end position="177"/>
    </location>
</feature>
<dbReference type="InterPro" id="IPR004771">
    <property type="entry name" value="K/H_exchanger"/>
</dbReference>
<evidence type="ECO:0000256" key="2">
    <source>
        <dbReference type="ARBA" id="ARBA00005551"/>
    </source>
</evidence>
<accession>A0ABS4DEN5</accession>
<dbReference type="NCBIfam" id="TIGR00932">
    <property type="entry name" value="2a37"/>
    <property type="match status" value="1"/>
</dbReference>